<dbReference type="EMBL" id="JAVKPH010000001">
    <property type="protein sequence ID" value="MDR5651356.1"/>
    <property type="molecule type" value="Genomic_DNA"/>
</dbReference>
<dbReference type="PANTHER" id="PTHR33376">
    <property type="match status" value="1"/>
</dbReference>
<evidence type="ECO:0000313" key="5">
    <source>
        <dbReference type="EMBL" id="MDR5651356.1"/>
    </source>
</evidence>
<evidence type="ECO:0000313" key="6">
    <source>
        <dbReference type="Proteomes" id="UP001247754"/>
    </source>
</evidence>
<dbReference type="NCBIfam" id="NF037995">
    <property type="entry name" value="TRAP_S1"/>
    <property type="match status" value="1"/>
</dbReference>
<evidence type="ECO:0000256" key="3">
    <source>
        <dbReference type="ARBA" id="ARBA00022764"/>
    </source>
</evidence>
<dbReference type="Proteomes" id="UP001247754">
    <property type="component" value="Unassembled WGS sequence"/>
</dbReference>
<dbReference type="InterPro" id="IPR018389">
    <property type="entry name" value="DctP_fam"/>
</dbReference>
<evidence type="ECO:0000256" key="4">
    <source>
        <dbReference type="SAM" id="SignalP"/>
    </source>
</evidence>
<organism evidence="5 6">
    <name type="scientific">Ruixingdingia sedimenti</name>
    <dbReference type="NCBI Taxonomy" id="3073604"/>
    <lineage>
        <taxon>Bacteria</taxon>
        <taxon>Pseudomonadati</taxon>
        <taxon>Pseudomonadota</taxon>
        <taxon>Alphaproteobacteria</taxon>
        <taxon>Rhodobacterales</taxon>
        <taxon>Paracoccaceae</taxon>
        <taxon>Ruixingdingia</taxon>
    </lineage>
</organism>
<keyword evidence="3" id="KW-0574">Periplasm</keyword>
<evidence type="ECO:0000256" key="1">
    <source>
        <dbReference type="ARBA" id="ARBA00004418"/>
    </source>
</evidence>
<dbReference type="InterPro" id="IPR038404">
    <property type="entry name" value="TRAP_DctP_sf"/>
</dbReference>
<dbReference type="Gene3D" id="3.40.190.170">
    <property type="entry name" value="Bacterial extracellular solute-binding protein, family 7"/>
    <property type="match status" value="1"/>
</dbReference>
<name>A0ABU1F3B0_9RHOB</name>
<accession>A0ABU1F3B0</accession>
<sequence>MFMTTFRALSLAALVAAGAVAPAAAQDKVTFKISHGYPASHFLIEQGVQKFADAVSAATGGAVAFELYPANQLGKDHLATVASGIAELALVTPAIAGGKLPLTAVSELPGLANSSCEYSHKFWELAKEGGILNEAEYKPQDLHVIYVSTVPPYSMLTATRPTPTLDAVSGLKIRVAGGAMNKTVTALGGAPVQIPGPEMYDALTRGTVDGSLYSHMALAALKLEDVMKYSTSGVKLGAGSVVLVMSAKAWDGLSDSARAAITEAGAATLDAQCSWQDEQEATATKRLVEEKGWEIAELSPEQVALWTERIATVNEDWAKELDGAGRPGTEVLNAFRAAAQ</sequence>
<dbReference type="CDD" id="cd13601">
    <property type="entry name" value="PBP2_TRAP_DctP1_3_4_like"/>
    <property type="match status" value="1"/>
</dbReference>
<feature type="signal peptide" evidence="4">
    <location>
        <begin position="1"/>
        <end position="25"/>
    </location>
</feature>
<protein>
    <submittedName>
        <fullName evidence="5">TRAP transporter substrate-binding protein DctP</fullName>
    </submittedName>
</protein>
<keyword evidence="6" id="KW-1185">Reference proteome</keyword>
<comment type="caution">
    <text evidence="5">The sequence shown here is derived from an EMBL/GenBank/DDBJ whole genome shotgun (WGS) entry which is preliminary data.</text>
</comment>
<evidence type="ECO:0000256" key="2">
    <source>
        <dbReference type="ARBA" id="ARBA00022729"/>
    </source>
</evidence>
<proteinExistence type="predicted"/>
<comment type="subcellular location">
    <subcellularLocation>
        <location evidence="1">Periplasm</location>
    </subcellularLocation>
</comment>
<dbReference type="Pfam" id="PF03480">
    <property type="entry name" value="DctP"/>
    <property type="match status" value="1"/>
</dbReference>
<feature type="chain" id="PRO_5045410014" evidence="4">
    <location>
        <begin position="26"/>
        <end position="340"/>
    </location>
</feature>
<dbReference type="RefSeq" id="WP_310455469.1">
    <property type="nucleotide sequence ID" value="NZ_JAVKPH010000001.1"/>
</dbReference>
<keyword evidence="2 4" id="KW-0732">Signal</keyword>
<gene>
    <name evidence="5" type="primary">dctP</name>
    <name evidence="5" type="ORF">RGD00_01960</name>
</gene>
<dbReference type="PANTHER" id="PTHR33376:SF15">
    <property type="entry name" value="BLL6794 PROTEIN"/>
    <property type="match status" value="1"/>
</dbReference>
<reference evidence="5 6" key="1">
    <citation type="submission" date="2023-09" db="EMBL/GenBank/DDBJ databases">
        <title>Xinfangfangia sedmenti sp. nov., isolated the sedment.</title>
        <authorList>
            <person name="Xu L."/>
        </authorList>
    </citation>
    <scope>NUCLEOTIDE SEQUENCE [LARGE SCALE GENOMIC DNA]</scope>
    <source>
        <strain evidence="5 6">LG-4</strain>
    </source>
</reference>